<dbReference type="AlphaFoldDB" id="A0A0G0VA29"/>
<dbReference type="EMBL" id="LCAW01000023">
    <property type="protein sequence ID" value="KKR97858.1"/>
    <property type="molecule type" value="Genomic_DNA"/>
</dbReference>
<dbReference type="Proteomes" id="UP000033930">
    <property type="component" value="Unassembled WGS sequence"/>
</dbReference>
<proteinExistence type="predicted"/>
<organism evidence="2 3">
    <name type="scientific">Candidatus Uhrbacteria bacterium GW2011_GWC1_41_20</name>
    <dbReference type="NCBI Taxonomy" id="1618983"/>
    <lineage>
        <taxon>Bacteria</taxon>
        <taxon>Candidatus Uhriibacteriota</taxon>
    </lineage>
</organism>
<protein>
    <submittedName>
        <fullName evidence="2">Uncharacterized protein</fullName>
    </submittedName>
</protein>
<evidence type="ECO:0000313" key="3">
    <source>
        <dbReference type="Proteomes" id="UP000033930"/>
    </source>
</evidence>
<evidence type="ECO:0000256" key="1">
    <source>
        <dbReference type="SAM" id="MobiDB-lite"/>
    </source>
</evidence>
<feature type="compositionally biased region" description="Basic and acidic residues" evidence="1">
    <location>
        <begin position="1"/>
        <end position="26"/>
    </location>
</feature>
<accession>A0A0G0VA29</accession>
<sequence>MSKKEGSRNEQVKEGLDTQQTAKREGGPSTADIDSKASELITMPSAVADIKRFATGSGEKKRRDAGEEEDFNIRKEYYLGWTTEDFKALAEAIDSRIEGRKAEKQLDDDRRNSVIRERGELRRVTIEARAIALVASIDEGTRSEMYQDLIGIDDGDFDSQEFIDKFDLDEEIYGDWSEGDWKILEKTIDEA</sequence>
<gene>
    <name evidence="2" type="ORF">UU50_C0023G0004</name>
</gene>
<comment type="caution">
    <text evidence="2">The sequence shown here is derived from an EMBL/GenBank/DDBJ whole genome shotgun (WGS) entry which is preliminary data.</text>
</comment>
<name>A0A0G0VA29_9BACT</name>
<evidence type="ECO:0000313" key="2">
    <source>
        <dbReference type="EMBL" id="KKR97858.1"/>
    </source>
</evidence>
<reference evidence="2 3" key="1">
    <citation type="journal article" date="2015" name="Nature">
        <title>rRNA introns, odd ribosomes, and small enigmatic genomes across a large radiation of phyla.</title>
        <authorList>
            <person name="Brown C.T."/>
            <person name="Hug L.A."/>
            <person name="Thomas B.C."/>
            <person name="Sharon I."/>
            <person name="Castelle C.J."/>
            <person name="Singh A."/>
            <person name="Wilkins M.J."/>
            <person name="Williams K.H."/>
            <person name="Banfield J.F."/>
        </authorList>
    </citation>
    <scope>NUCLEOTIDE SEQUENCE [LARGE SCALE GENOMIC DNA]</scope>
</reference>
<feature type="region of interest" description="Disordered" evidence="1">
    <location>
        <begin position="1"/>
        <end position="40"/>
    </location>
</feature>